<dbReference type="AlphaFoldDB" id="A0ABD3DFX8"/>
<evidence type="ECO:0000313" key="2">
    <source>
        <dbReference type="EMBL" id="KAL3641241.1"/>
    </source>
</evidence>
<proteinExistence type="predicted"/>
<sequence>MGKRNKKRQPPLMSPEIENRKSLPPLLLTVHYMRRGCHTIYRPLKGETQNLRIPILVNKYIMASTHGWLVLADRCQGDCLLWNASSQDMIKLPRLQSFDSYGKCVLSKPPTEPDCHILFSSADLLQQAFCRIGDVEFVYQSRIKEDDQLVAIASFQEKIYGVMSNDFEFVTIEFVGRTIEFRPILINDDQPLKAPVIKKNWLMWKECALIDSHTDELLFVLKDLTQNSILDGSEFKVFRVDINRMECIEIDDIGDQVILTGQYGTAFCCPSSGTTFKPNSIYYVLEFHTCVYVYDLDDKSTSSWLPPHDVVGLHNLNHFWVTSPPRISR</sequence>
<dbReference type="Pfam" id="PF03478">
    <property type="entry name" value="Beta-prop_KIB1-4"/>
    <property type="match status" value="1"/>
</dbReference>
<keyword evidence="3" id="KW-1185">Reference proteome</keyword>
<feature type="domain" description="KIB1-4 beta-propeller" evidence="1">
    <location>
        <begin position="45"/>
        <end position="295"/>
    </location>
</feature>
<dbReference type="PANTHER" id="PTHR40891">
    <property type="entry name" value="DUF295 DOMAIN-CONTAINING PROTEIN"/>
    <property type="match status" value="1"/>
</dbReference>
<dbReference type="InterPro" id="IPR005174">
    <property type="entry name" value="KIB1-4_b-propeller"/>
</dbReference>
<accession>A0ABD3DFX8</accession>
<name>A0ABD3DFX8_9LAMI</name>
<gene>
    <name evidence="2" type="ORF">CASFOL_016209</name>
</gene>
<protein>
    <recommendedName>
        <fullName evidence="1">KIB1-4 beta-propeller domain-containing protein</fullName>
    </recommendedName>
</protein>
<dbReference type="PANTHER" id="PTHR40891:SF1">
    <property type="entry name" value="DUF295 DOMAIN-CONTAINING PROTEIN"/>
    <property type="match status" value="1"/>
</dbReference>
<evidence type="ECO:0000259" key="1">
    <source>
        <dbReference type="Pfam" id="PF03478"/>
    </source>
</evidence>
<comment type="caution">
    <text evidence="2">The sequence shown here is derived from an EMBL/GenBank/DDBJ whole genome shotgun (WGS) entry which is preliminary data.</text>
</comment>
<dbReference type="EMBL" id="JAVIJP010000017">
    <property type="protein sequence ID" value="KAL3641241.1"/>
    <property type="molecule type" value="Genomic_DNA"/>
</dbReference>
<dbReference type="Proteomes" id="UP001632038">
    <property type="component" value="Unassembled WGS sequence"/>
</dbReference>
<reference evidence="3" key="1">
    <citation type="journal article" date="2024" name="IScience">
        <title>Strigolactones Initiate the Formation of Haustorium-like Structures in Castilleja.</title>
        <authorList>
            <person name="Buerger M."/>
            <person name="Peterson D."/>
            <person name="Chory J."/>
        </authorList>
    </citation>
    <scope>NUCLEOTIDE SEQUENCE [LARGE SCALE GENOMIC DNA]</scope>
</reference>
<organism evidence="2 3">
    <name type="scientific">Castilleja foliolosa</name>
    <dbReference type="NCBI Taxonomy" id="1961234"/>
    <lineage>
        <taxon>Eukaryota</taxon>
        <taxon>Viridiplantae</taxon>
        <taxon>Streptophyta</taxon>
        <taxon>Embryophyta</taxon>
        <taxon>Tracheophyta</taxon>
        <taxon>Spermatophyta</taxon>
        <taxon>Magnoliopsida</taxon>
        <taxon>eudicotyledons</taxon>
        <taxon>Gunneridae</taxon>
        <taxon>Pentapetalae</taxon>
        <taxon>asterids</taxon>
        <taxon>lamiids</taxon>
        <taxon>Lamiales</taxon>
        <taxon>Orobanchaceae</taxon>
        <taxon>Pedicularideae</taxon>
        <taxon>Castillejinae</taxon>
        <taxon>Castilleja</taxon>
    </lineage>
</organism>
<evidence type="ECO:0000313" key="3">
    <source>
        <dbReference type="Proteomes" id="UP001632038"/>
    </source>
</evidence>